<reference evidence="2" key="1">
    <citation type="submission" date="2017-03" db="EMBL/GenBank/DDBJ databases">
        <title>Phytopthora megakarya and P. palmivora, two closely related causual agents of cacao black pod achieved similar genome size and gene model numbers by different mechanisms.</title>
        <authorList>
            <person name="Ali S."/>
            <person name="Shao J."/>
            <person name="Larry D.J."/>
            <person name="Kronmiller B."/>
            <person name="Shen D."/>
            <person name="Strem M.D."/>
            <person name="Melnick R.L."/>
            <person name="Guiltinan M.J."/>
            <person name="Tyler B.M."/>
            <person name="Meinhardt L.W."/>
            <person name="Bailey B.A."/>
        </authorList>
    </citation>
    <scope>NUCLEOTIDE SEQUENCE [LARGE SCALE GENOMIC DNA]</scope>
    <source>
        <strain evidence="2">zdho120</strain>
    </source>
</reference>
<keyword evidence="2" id="KW-1185">Reference proteome</keyword>
<accession>A0A225VY24</accession>
<protein>
    <submittedName>
        <fullName evidence="1">RxLR effector protein</fullName>
    </submittedName>
</protein>
<dbReference type="OrthoDB" id="129568at2759"/>
<dbReference type="EMBL" id="NBNE01002578">
    <property type="protein sequence ID" value="OWZ10044.1"/>
    <property type="molecule type" value="Genomic_DNA"/>
</dbReference>
<comment type="caution">
    <text evidence="1">The sequence shown here is derived from an EMBL/GenBank/DDBJ whole genome shotgun (WGS) entry which is preliminary data.</text>
</comment>
<evidence type="ECO:0000313" key="1">
    <source>
        <dbReference type="EMBL" id="OWZ10044.1"/>
    </source>
</evidence>
<name>A0A225VY24_9STRA</name>
<proteinExistence type="predicted"/>
<sequence length="227" mass="26219">MKEKQLDDLMSAKKIEKALADPKDREALFKTWYTDEATSKSVLARLQRTPTDTIANKKIISKFNTFITKEKELDELLDPVKIKNGMKTFEGQEALFKTWHVDDATALAVSARLDQNRMPNFPIILKFNDYRTRLHYNKVLAPWVDTKMLDETSAALKNFKTKPMRELFQAWYDKGITAEAFTSALNTIQDVNKRKSYVNFEHLYTGFIQMKVNEAKRAAKKAAEAIN</sequence>
<gene>
    <name evidence="1" type="ORF">PHMEG_00017164</name>
</gene>
<organism evidence="1 2">
    <name type="scientific">Phytophthora megakarya</name>
    <dbReference type="NCBI Taxonomy" id="4795"/>
    <lineage>
        <taxon>Eukaryota</taxon>
        <taxon>Sar</taxon>
        <taxon>Stramenopiles</taxon>
        <taxon>Oomycota</taxon>
        <taxon>Peronosporomycetes</taxon>
        <taxon>Peronosporales</taxon>
        <taxon>Peronosporaceae</taxon>
        <taxon>Phytophthora</taxon>
    </lineage>
</organism>
<dbReference type="AlphaFoldDB" id="A0A225VY24"/>
<evidence type="ECO:0000313" key="2">
    <source>
        <dbReference type="Proteomes" id="UP000198211"/>
    </source>
</evidence>
<dbReference type="Proteomes" id="UP000198211">
    <property type="component" value="Unassembled WGS sequence"/>
</dbReference>